<accession>A0A8B6D8F4</accession>
<comment type="caution">
    <text evidence="2">The sequence shown here is derived from an EMBL/GenBank/DDBJ whole genome shotgun (WGS) entry which is preliminary data.</text>
</comment>
<reference evidence="2" key="1">
    <citation type="submission" date="2018-11" db="EMBL/GenBank/DDBJ databases">
        <authorList>
            <person name="Alioto T."/>
            <person name="Alioto T."/>
        </authorList>
    </citation>
    <scope>NUCLEOTIDE SEQUENCE</scope>
</reference>
<organism evidence="2 3">
    <name type="scientific">Mytilus galloprovincialis</name>
    <name type="common">Mediterranean mussel</name>
    <dbReference type="NCBI Taxonomy" id="29158"/>
    <lineage>
        <taxon>Eukaryota</taxon>
        <taxon>Metazoa</taxon>
        <taxon>Spiralia</taxon>
        <taxon>Lophotrochozoa</taxon>
        <taxon>Mollusca</taxon>
        <taxon>Bivalvia</taxon>
        <taxon>Autobranchia</taxon>
        <taxon>Pteriomorphia</taxon>
        <taxon>Mytilida</taxon>
        <taxon>Mytiloidea</taxon>
        <taxon>Mytilidae</taxon>
        <taxon>Mytilinae</taxon>
        <taxon>Mytilus</taxon>
    </lineage>
</organism>
<keyword evidence="3" id="KW-1185">Reference proteome</keyword>
<dbReference type="OrthoDB" id="10055415at2759"/>
<feature type="region of interest" description="Disordered" evidence="1">
    <location>
        <begin position="256"/>
        <end position="292"/>
    </location>
</feature>
<evidence type="ECO:0000313" key="2">
    <source>
        <dbReference type="EMBL" id="VDI14976.1"/>
    </source>
</evidence>
<proteinExistence type="predicted"/>
<protein>
    <submittedName>
        <fullName evidence="2">Uncharacterized protein</fullName>
    </submittedName>
</protein>
<name>A0A8B6D8F4_MYTGA</name>
<gene>
    <name evidence="2" type="ORF">MGAL_10B045859</name>
</gene>
<sequence length="292" mass="32912">MSNTPNSRPKRTGSSEGETPRPDCKQTKMASTDSLESSIKLLVDSVKEIKEGQDSMKRMFESKIDRLRNDVLTTIDEKMKALKTDIDLDIARESTRIDELVNTVQILSSRFNNIEINPDNLIAQGPNPSFNDQNNPLNNNEVTVIVKNLPHTDEENLTDKMNEVICKLGEDVSSSVKIAAITRLKQRIPSKPGLVKVSLQNAQQKIKILRNKHKLKNDDHFNNIFIQSAKSRVERLLETNTRMILRELPQGNAYRMTGNGRILRKRNDGTNDNGGNPTENMDAQNSQGGVHR</sequence>
<evidence type="ECO:0000313" key="3">
    <source>
        <dbReference type="Proteomes" id="UP000596742"/>
    </source>
</evidence>
<evidence type="ECO:0000256" key="1">
    <source>
        <dbReference type="SAM" id="MobiDB-lite"/>
    </source>
</evidence>
<dbReference type="AlphaFoldDB" id="A0A8B6D8F4"/>
<feature type="compositionally biased region" description="Polar residues" evidence="1">
    <location>
        <begin position="1"/>
        <end position="17"/>
    </location>
</feature>
<dbReference type="Proteomes" id="UP000596742">
    <property type="component" value="Unassembled WGS sequence"/>
</dbReference>
<feature type="compositionally biased region" description="Polar residues" evidence="1">
    <location>
        <begin position="281"/>
        <end position="292"/>
    </location>
</feature>
<feature type="region of interest" description="Disordered" evidence="1">
    <location>
        <begin position="1"/>
        <end position="35"/>
    </location>
</feature>
<dbReference type="EMBL" id="UYJE01002925">
    <property type="protein sequence ID" value="VDI14976.1"/>
    <property type="molecule type" value="Genomic_DNA"/>
</dbReference>
<feature type="compositionally biased region" description="Low complexity" evidence="1">
    <location>
        <begin position="270"/>
        <end position="280"/>
    </location>
</feature>